<evidence type="ECO:0000313" key="3">
    <source>
        <dbReference type="Proteomes" id="UP001054889"/>
    </source>
</evidence>
<evidence type="ECO:0000256" key="1">
    <source>
        <dbReference type="SAM" id="Phobius"/>
    </source>
</evidence>
<dbReference type="Proteomes" id="UP001054889">
    <property type="component" value="Unassembled WGS sequence"/>
</dbReference>
<feature type="transmembrane region" description="Helical" evidence="1">
    <location>
        <begin position="345"/>
        <end position="367"/>
    </location>
</feature>
<reference evidence="2" key="2">
    <citation type="submission" date="2021-12" db="EMBL/GenBank/DDBJ databases">
        <title>Resequencing data analysis of finger millet.</title>
        <authorList>
            <person name="Hatakeyama M."/>
            <person name="Aluri S."/>
            <person name="Balachadran M.T."/>
            <person name="Sivarajan S.R."/>
            <person name="Poveda L."/>
            <person name="Shimizu-Inatsugi R."/>
            <person name="Schlapbach R."/>
            <person name="Sreeman S.M."/>
            <person name="Shimizu K.K."/>
        </authorList>
    </citation>
    <scope>NUCLEOTIDE SEQUENCE</scope>
</reference>
<proteinExistence type="predicted"/>
<comment type="caution">
    <text evidence="2">The sequence shown here is derived from an EMBL/GenBank/DDBJ whole genome shotgun (WGS) entry which is preliminary data.</text>
</comment>
<accession>A0AAV5DP50</accession>
<protein>
    <submittedName>
        <fullName evidence="2">Uncharacterized protein</fullName>
    </submittedName>
</protein>
<dbReference type="AlphaFoldDB" id="A0AAV5DP50"/>
<dbReference type="EMBL" id="BQKI01000021">
    <property type="protein sequence ID" value="GJN12097.1"/>
    <property type="molecule type" value="Genomic_DNA"/>
</dbReference>
<dbReference type="PANTHER" id="PTHR31549">
    <property type="entry name" value="PROTEIN, PUTATIVE (DUF247)-RELATED-RELATED"/>
    <property type="match status" value="1"/>
</dbReference>
<dbReference type="InterPro" id="IPR004158">
    <property type="entry name" value="DUF247_pln"/>
</dbReference>
<keyword evidence="1" id="KW-1133">Transmembrane helix</keyword>
<dbReference type="PANTHER" id="PTHR31549:SF277">
    <property type="entry name" value="OS08G0167400 PROTEIN"/>
    <property type="match status" value="1"/>
</dbReference>
<organism evidence="2 3">
    <name type="scientific">Eleusine coracana subsp. coracana</name>
    <dbReference type="NCBI Taxonomy" id="191504"/>
    <lineage>
        <taxon>Eukaryota</taxon>
        <taxon>Viridiplantae</taxon>
        <taxon>Streptophyta</taxon>
        <taxon>Embryophyta</taxon>
        <taxon>Tracheophyta</taxon>
        <taxon>Spermatophyta</taxon>
        <taxon>Magnoliopsida</taxon>
        <taxon>Liliopsida</taxon>
        <taxon>Poales</taxon>
        <taxon>Poaceae</taxon>
        <taxon>PACMAD clade</taxon>
        <taxon>Chloridoideae</taxon>
        <taxon>Cynodonteae</taxon>
        <taxon>Eleusininae</taxon>
        <taxon>Eleusine</taxon>
    </lineage>
</organism>
<name>A0AAV5DP50_ELECO</name>
<keyword evidence="3" id="KW-1185">Reference proteome</keyword>
<sequence>MMAIDTCFLLNFLERYSSDEDTDIVSSAANWINAGVRDALMLENQIPLFLFPKTLQLCGVSTEQVAIQVLCNVFDRFTKDVSPIKINANRVIGDMARPAHLLELLYRFLVPDAAAFDDDQQDTNVSITEQPSLDEVEKQQFQDYDKVKKACLQVARNVPVLTGMVSLVGKLMASKEVQKRLNGMNLGSIANSPLAQEIKVPSVTQLAGCGVRFAPAPEGIAGISFDRATTTLNLPVITLDGNTEVILRNLVAYEAVAVRGPLVLARYTELLNGIIDTAKDVKILKQSGVVVNQMKSNKEAAEMWNGMCRATRISKVPRLDGVIRAVNDHRNRTAMVRARKLLKKYVFRSWKILTLLASLVMLLLTALQTFCSAYPCESTWFGTVPQLQRP</sequence>
<dbReference type="Pfam" id="PF03140">
    <property type="entry name" value="DUF247"/>
    <property type="match status" value="1"/>
</dbReference>
<keyword evidence="1" id="KW-0812">Transmembrane</keyword>
<evidence type="ECO:0000313" key="2">
    <source>
        <dbReference type="EMBL" id="GJN12097.1"/>
    </source>
</evidence>
<gene>
    <name evidence="2" type="primary">ga30344</name>
    <name evidence="2" type="ORF">PR202_ga30344</name>
</gene>
<reference evidence="2" key="1">
    <citation type="journal article" date="2018" name="DNA Res.">
        <title>Multiple hybrid de novo genome assembly of finger millet, an orphan allotetraploid crop.</title>
        <authorList>
            <person name="Hatakeyama M."/>
            <person name="Aluri S."/>
            <person name="Balachadran M.T."/>
            <person name="Sivarajan S.R."/>
            <person name="Patrignani A."/>
            <person name="Gruter S."/>
            <person name="Poveda L."/>
            <person name="Shimizu-Inatsugi R."/>
            <person name="Baeten J."/>
            <person name="Francoijs K.J."/>
            <person name="Nataraja K.N."/>
            <person name="Reddy Y.A.N."/>
            <person name="Phadnis S."/>
            <person name="Ravikumar R.L."/>
            <person name="Schlapbach R."/>
            <person name="Sreeman S.M."/>
            <person name="Shimizu K.K."/>
        </authorList>
    </citation>
    <scope>NUCLEOTIDE SEQUENCE</scope>
</reference>
<keyword evidence="1" id="KW-0472">Membrane</keyword>